<gene>
    <name evidence="1" type="ORF">S03H2_62266</name>
</gene>
<reference evidence="1" key="1">
    <citation type="journal article" date="2014" name="Front. Microbiol.">
        <title>High frequency of phylogenetically diverse reductive dehalogenase-homologous genes in deep subseafloor sedimentary metagenomes.</title>
        <authorList>
            <person name="Kawai M."/>
            <person name="Futagami T."/>
            <person name="Toyoda A."/>
            <person name="Takaki Y."/>
            <person name="Nishi S."/>
            <person name="Hori S."/>
            <person name="Arai W."/>
            <person name="Tsubouchi T."/>
            <person name="Morono Y."/>
            <person name="Uchiyama I."/>
            <person name="Ito T."/>
            <person name="Fujiyama A."/>
            <person name="Inagaki F."/>
            <person name="Takami H."/>
        </authorList>
    </citation>
    <scope>NUCLEOTIDE SEQUENCE</scope>
    <source>
        <strain evidence="1">Expedition CK06-06</strain>
    </source>
</reference>
<sequence length="34" mass="4092">KKKRLPFKQIAPRTYIPLEGDEKGIAHYLFNKKY</sequence>
<dbReference type="EMBL" id="BARU01040260">
    <property type="protein sequence ID" value="GAH89086.1"/>
    <property type="molecule type" value="Genomic_DNA"/>
</dbReference>
<evidence type="ECO:0000313" key="1">
    <source>
        <dbReference type="EMBL" id="GAH89086.1"/>
    </source>
</evidence>
<proteinExistence type="predicted"/>
<accession>X1J334</accession>
<comment type="caution">
    <text evidence="1">The sequence shown here is derived from an EMBL/GenBank/DDBJ whole genome shotgun (WGS) entry which is preliminary data.</text>
</comment>
<organism evidence="1">
    <name type="scientific">marine sediment metagenome</name>
    <dbReference type="NCBI Taxonomy" id="412755"/>
    <lineage>
        <taxon>unclassified sequences</taxon>
        <taxon>metagenomes</taxon>
        <taxon>ecological metagenomes</taxon>
    </lineage>
</organism>
<feature type="non-terminal residue" evidence="1">
    <location>
        <position position="1"/>
    </location>
</feature>
<dbReference type="AlphaFoldDB" id="X1J334"/>
<protein>
    <submittedName>
        <fullName evidence="1">Uncharacterized protein</fullName>
    </submittedName>
</protein>
<name>X1J334_9ZZZZ</name>